<proteinExistence type="predicted"/>
<sequence>MATKKELEGWLGKSVKFRLTSGSIFVSSELKAVDERIATLELEDPNGKRFDCNFYIKGIKEMDSP</sequence>
<accession>X1NVL6</accession>
<organism evidence="1">
    <name type="scientific">marine sediment metagenome</name>
    <dbReference type="NCBI Taxonomy" id="412755"/>
    <lineage>
        <taxon>unclassified sequences</taxon>
        <taxon>metagenomes</taxon>
        <taxon>ecological metagenomes</taxon>
    </lineage>
</organism>
<dbReference type="EMBL" id="BARV01041128">
    <property type="protein sequence ID" value="GAI48072.1"/>
    <property type="molecule type" value="Genomic_DNA"/>
</dbReference>
<comment type="caution">
    <text evidence="1">The sequence shown here is derived from an EMBL/GenBank/DDBJ whole genome shotgun (WGS) entry which is preliminary data.</text>
</comment>
<name>X1NVL6_9ZZZZ</name>
<gene>
    <name evidence="1" type="ORF">S06H3_62401</name>
</gene>
<evidence type="ECO:0000313" key="1">
    <source>
        <dbReference type="EMBL" id="GAI48072.1"/>
    </source>
</evidence>
<dbReference type="AlphaFoldDB" id="X1NVL6"/>
<protein>
    <submittedName>
        <fullName evidence="1">Uncharacterized protein</fullName>
    </submittedName>
</protein>
<reference evidence="1" key="1">
    <citation type="journal article" date="2014" name="Front. Microbiol.">
        <title>High frequency of phylogenetically diverse reductive dehalogenase-homologous genes in deep subseafloor sedimentary metagenomes.</title>
        <authorList>
            <person name="Kawai M."/>
            <person name="Futagami T."/>
            <person name="Toyoda A."/>
            <person name="Takaki Y."/>
            <person name="Nishi S."/>
            <person name="Hori S."/>
            <person name="Arai W."/>
            <person name="Tsubouchi T."/>
            <person name="Morono Y."/>
            <person name="Uchiyama I."/>
            <person name="Ito T."/>
            <person name="Fujiyama A."/>
            <person name="Inagaki F."/>
            <person name="Takami H."/>
        </authorList>
    </citation>
    <scope>NUCLEOTIDE SEQUENCE</scope>
    <source>
        <strain evidence="1">Expedition CK06-06</strain>
    </source>
</reference>